<evidence type="ECO:0000256" key="3">
    <source>
        <dbReference type="ARBA" id="ARBA00023163"/>
    </source>
</evidence>
<comment type="caution">
    <text evidence="6">The sequence shown here is derived from an EMBL/GenBank/DDBJ whole genome shotgun (WGS) entry which is preliminary data.</text>
</comment>
<keyword evidence="2 4" id="KW-0238">DNA-binding</keyword>
<evidence type="ECO:0000313" key="7">
    <source>
        <dbReference type="Proteomes" id="UP001243757"/>
    </source>
</evidence>
<dbReference type="PRINTS" id="PR00455">
    <property type="entry name" value="HTHTETR"/>
</dbReference>
<sequence>MDTTHSPETPHAYLRKAARREMIAEAARRIIAEKGVEGLRTRDVAERAAINISTLHFHVKSKAALIALVAETSRDAFLALLPPDPDPAGDPRAQLRAEAQVYHDSLRDRPDLSVCFARLALAAPDNPAVAAMIAEFTGQWADRFRQILAKGRDRGIFRADMDPLAAALMLSGALTAFGRSATPVLRFYWPVFDEAERGLLAPGQGGGDTTEPRG</sequence>
<dbReference type="InterPro" id="IPR036271">
    <property type="entry name" value="Tet_transcr_reg_TetR-rel_C_sf"/>
</dbReference>
<name>A0ABT7F4Y1_9RHOB</name>
<evidence type="ECO:0000256" key="2">
    <source>
        <dbReference type="ARBA" id="ARBA00023125"/>
    </source>
</evidence>
<dbReference type="Proteomes" id="UP001243757">
    <property type="component" value="Unassembled WGS sequence"/>
</dbReference>
<reference evidence="6 7" key="1">
    <citation type="submission" date="2023-05" db="EMBL/GenBank/DDBJ databases">
        <title>Pseudodonghicola sp. nov.</title>
        <authorList>
            <person name="Huang J."/>
        </authorList>
    </citation>
    <scope>NUCLEOTIDE SEQUENCE [LARGE SCALE GENOMIC DNA]</scope>
    <source>
        <strain evidence="6 7">IC7</strain>
    </source>
</reference>
<feature type="domain" description="HTH tetR-type" evidence="5">
    <location>
        <begin position="17"/>
        <end position="77"/>
    </location>
</feature>
<gene>
    <name evidence="6" type="ORF">QO033_18480</name>
</gene>
<evidence type="ECO:0000256" key="1">
    <source>
        <dbReference type="ARBA" id="ARBA00023015"/>
    </source>
</evidence>
<dbReference type="InterPro" id="IPR009057">
    <property type="entry name" value="Homeodomain-like_sf"/>
</dbReference>
<dbReference type="Pfam" id="PF00440">
    <property type="entry name" value="TetR_N"/>
    <property type="match status" value="1"/>
</dbReference>
<proteinExistence type="predicted"/>
<dbReference type="PANTHER" id="PTHR30055:SF234">
    <property type="entry name" value="HTH-TYPE TRANSCRIPTIONAL REGULATOR BETI"/>
    <property type="match status" value="1"/>
</dbReference>
<accession>A0ABT7F4Y1</accession>
<evidence type="ECO:0000259" key="5">
    <source>
        <dbReference type="PROSITE" id="PS50977"/>
    </source>
</evidence>
<dbReference type="InterPro" id="IPR001647">
    <property type="entry name" value="HTH_TetR"/>
</dbReference>
<dbReference type="Pfam" id="PF16859">
    <property type="entry name" value="TetR_C_11"/>
    <property type="match status" value="1"/>
</dbReference>
<dbReference type="EMBL" id="JASNJD010000017">
    <property type="protein sequence ID" value="MDK3019673.1"/>
    <property type="molecule type" value="Genomic_DNA"/>
</dbReference>
<evidence type="ECO:0000256" key="4">
    <source>
        <dbReference type="PROSITE-ProRule" id="PRU00335"/>
    </source>
</evidence>
<protein>
    <submittedName>
        <fullName evidence="6">TetR/AcrR family transcriptional regulator</fullName>
    </submittedName>
</protein>
<evidence type="ECO:0000313" key="6">
    <source>
        <dbReference type="EMBL" id="MDK3019673.1"/>
    </source>
</evidence>
<dbReference type="PROSITE" id="PS50977">
    <property type="entry name" value="HTH_TETR_2"/>
    <property type="match status" value="1"/>
</dbReference>
<dbReference type="SUPFAM" id="SSF48498">
    <property type="entry name" value="Tetracyclin repressor-like, C-terminal domain"/>
    <property type="match status" value="1"/>
</dbReference>
<dbReference type="InterPro" id="IPR050109">
    <property type="entry name" value="HTH-type_TetR-like_transc_reg"/>
</dbReference>
<keyword evidence="7" id="KW-1185">Reference proteome</keyword>
<keyword evidence="3" id="KW-0804">Transcription</keyword>
<feature type="DNA-binding region" description="H-T-H motif" evidence="4">
    <location>
        <begin position="40"/>
        <end position="59"/>
    </location>
</feature>
<dbReference type="Gene3D" id="1.10.357.10">
    <property type="entry name" value="Tetracycline Repressor, domain 2"/>
    <property type="match status" value="1"/>
</dbReference>
<dbReference type="SUPFAM" id="SSF46689">
    <property type="entry name" value="Homeodomain-like"/>
    <property type="match status" value="1"/>
</dbReference>
<keyword evidence="1" id="KW-0805">Transcription regulation</keyword>
<organism evidence="6 7">
    <name type="scientific">Pseudodonghicola flavimaris</name>
    <dbReference type="NCBI Taxonomy" id="3050036"/>
    <lineage>
        <taxon>Bacteria</taxon>
        <taxon>Pseudomonadati</taxon>
        <taxon>Pseudomonadota</taxon>
        <taxon>Alphaproteobacteria</taxon>
        <taxon>Rhodobacterales</taxon>
        <taxon>Paracoccaceae</taxon>
        <taxon>Pseudodonghicola</taxon>
    </lineage>
</organism>
<dbReference type="RefSeq" id="WP_284482446.1">
    <property type="nucleotide sequence ID" value="NZ_JASNJD010000017.1"/>
</dbReference>
<dbReference type="InterPro" id="IPR011075">
    <property type="entry name" value="TetR_C"/>
</dbReference>
<dbReference type="PANTHER" id="PTHR30055">
    <property type="entry name" value="HTH-TYPE TRANSCRIPTIONAL REGULATOR RUTR"/>
    <property type="match status" value="1"/>
</dbReference>